<dbReference type="Pfam" id="PF06662">
    <property type="entry name" value="C5-epim_C"/>
    <property type="match status" value="1"/>
</dbReference>
<evidence type="ECO:0000313" key="5">
    <source>
        <dbReference type="Proteomes" id="UP001277761"/>
    </source>
</evidence>
<feature type="region of interest" description="Disordered" evidence="1">
    <location>
        <begin position="401"/>
        <end position="448"/>
    </location>
</feature>
<keyword evidence="5" id="KW-1185">Reference proteome</keyword>
<feature type="signal peptide" evidence="2">
    <location>
        <begin position="1"/>
        <end position="29"/>
    </location>
</feature>
<reference evidence="4 5" key="1">
    <citation type="submission" date="2023-11" db="EMBL/GenBank/DDBJ databases">
        <authorList>
            <person name="Xu M."/>
            <person name="Jiang T."/>
        </authorList>
    </citation>
    <scope>NUCLEOTIDE SEQUENCE [LARGE SCALE GENOMIC DNA]</scope>
    <source>
        <strain evidence="4 5">SD</strain>
    </source>
</reference>
<evidence type="ECO:0000259" key="3">
    <source>
        <dbReference type="Pfam" id="PF06662"/>
    </source>
</evidence>
<organism evidence="4 5">
    <name type="scientific">Patulibacter brassicae</name>
    <dbReference type="NCBI Taxonomy" id="1705717"/>
    <lineage>
        <taxon>Bacteria</taxon>
        <taxon>Bacillati</taxon>
        <taxon>Actinomycetota</taxon>
        <taxon>Thermoleophilia</taxon>
        <taxon>Solirubrobacterales</taxon>
        <taxon>Patulibacteraceae</taxon>
        <taxon>Patulibacter</taxon>
    </lineage>
</organism>
<evidence type="ECO:0000313" key="4">
    <source>
        <dbReference type="EMBL" id="MDX8153082.1"/>
    </source>
</evidence>
<accession>A0ABU4VML2</accession>
<feature type="chain" id="PRO_5045764822" evidence="2">
    <location>
        <begin position="30"/>
        <end position="448"/>
    </location>
</feature>
<dbReference type="EMBL" id="JAXAVX010000010">
    <property type="protein sequence ID" value="MDX8153082.1"/>
    <property type="molecule type" value="Genomic_DNA"/>
</dbReference>
<evidence type="ECO:0000256" key="1">
    <source>
        <dbReference type="SAM" id="MobiDB-lite"/>
    </source>
</evidence>
<feature type="region of interest" description="Disordered" evidence="1">
    <location>
        <begin position="33"/>
        <end position="56"/>
    </location>
</feature>
<protein>
    <submittedName>
        <fullName evidence="4">D-glucuronyl C5-epimerase family protein</fullName>
    </submittedName>
</protein>
<feature type="compositionally biased region" description="Low complexity" evidence="1">
    <location>
        <begin position="33"/>
        <end position="46"/>
    </location>
</feature>
<evidence type="ECO:0000256" key="2">
    <source>
        <dbReference type="SAM" id="SignalP"/>
    </source>
</evidence>
<name>A0ABU4VML2_9ACTN</name>
<proteinExistence type="predicted"/>
<dbReference type="InterPro" id="IPR010598">
    <property type="entry name" value="C5-epim_C"/>
</dbReference>
<dbReference type="RefSeq" id="WP_319955234.1">
    <property type="nucleotide sequence ID" value="NZ_JAXAVX010000010.1"/>
</dbReference>
<comment type="caution">
    <text evidence="4">The sequence shown here is derived from an EMBL/GenBank/DDBJ whole genome shotgun (WGS) entry which is preliminary data.</text>
</comment>
<sequence>MRLRTPLSAGRATSRVAAPAALVAALVLAAPPSSSLAPPAAQAAKSTAKKKPKRTVEGELTRLRRAGSITLADRRAWRATYRQARAAVRSLPKRSTAARELQGVLDNTEDMARRGRISASLAPSVFLTLQVNRDWWTSRPIPVAGSRPTVPGSPLVWQYYVGEGLQIQWLGTFGLANALGTTTNPEKLAQQQAIGDEALRLASSRAGGPSWQYLFDFGGGAPPWGSGMAQITGMQALTRLAGRTGQAGHRTTALRAVSLVRRAPTSGARYKRPAGDHILLYTFTRMRVLNAFAQSVSGLREVALSTGDAKVGAAYVRAERELRAELPAYDTGRWTRYSLGGANATVSYHVLSRDLVRGLCKALEADAVAFAAGQPVPAGVAPPPAAPYCAAAERYTAYLQRTPNGPGAKARSRAAGGAATAPPPREEPTVGLADGLLQPGPGESPADR</sequence>
<dbReference type="Proteomes" id="UP001277761">
    <property type="component" value="Unassembled WGS sequence"/>
</dbReference>
<feature type="domain" description="D-glucuronyl C5-epimerase C-terminal" evidence="3">
    <location>
        <begin position="211"/>
        <end position="362"/>
    </location>
</feature>
<gene>
    <name evidence="4" type="ORF">SK069_15895</name>
</gene>
<keyword evidence="2" id="KW-0732">Signal</keyword>
<feature type="compositionally biased region" description="Low complexity" evidence="1">
    <location>
        <begin position="405"/>
        <end position="420"/>
    </location>
</feature>